<dbReference type="Pfam" id="PF11086">
    <property type="entry name" value="DUF2878"/>
    <property type="match status" value="1"/>
</dbReference>
<comment type="caution">
    <text evidence="2">The sequence shown here is derived from an EMBL/GenBank/DDBJ whole genome shotgun (WGS) entry which is preliminary data.</text>
</comment>
<sequence>MSIATGFNWRALIGFQLGWFALIFWQNLALVPVAMYWCYGLWCLTLRQRLAVLIILLIGLCIDALLIQCNILQFLSAQGVELMGLPLWFIALWAIFALASVEFMASVLTPPWLAAILGASGGPLSYYSGAALSGGALQFPSGMWSAVCLIVVWALIAILLGQSRRLYVETA</sequence>
<gene>
    <name evidence="2" type="ORF">GCM10009098_23730</name>
</gene>
<feature type="transmembrane region" description="Helical" evidence="1">
    <location>
        <begin position="112"/>
        <end position="130"/>
    </location>
</feature>
<keyword evidence="1" id="KW-0472">Membrane</keyword>
<evidence type="ECO:0000256" key="1">
    <source>
        <dbReference type="SAM" id="Phobius"/>
    </source>
</evidence>
<protein>
    <submittedName>
        <fullName evidence="2">DUF2878 domain-containing protein</fullName>
    </submittedName>
</protein>
<keyword evidence="1" id="KW-0812">Transmembrane</keyword>
<dbReference type="InterPro" id="IPR021306">
    <property type="entry name" value="DUF2878"/>
</dbReference>
<feature type="transmembrane region" description="Helical" evidence="1">
    <location>
        <begin position="17"/>
        <end position="38"/>
    </location>
</feature>
<evidence type="ECO:0000313" key="2">
    <source>
        <dbReference type="EMBL" id="GAA0555127.1"/>
    </source>
</evidence>
<dbReference type="RefSeq" id="WP_226766882.1">
    <property type="nucleotide sequence ID" value="NZ_BAAAEO010000003.1"/>
</dbReference>
<proteinExistence type="predicted"/>
<dbReference type="Proteomes" id="UP001501169">
    <property type="component" value="Unassembled WGS sequence"/>
</dbReference>
<feature type="transmembrane region" description="Helical" evidence="1">
    <location>
        <begin position="50"/>
        <end position="75"/>
    </location>
</feature>
<keyword evidence="3" id="KW-1185">Reference proteome</keyword>
<name>A0ABN1DY31_9GAMM</name>
<evidence type="ECO:0000313" key="3">
    <source>
        <dbReference type="Proteomes" id="UP001501169"/>
    </source>
</evidence>
<feature type="transmembrane region" description="Helical" evidence="1">
    <location>
        <begin position="142"/>
        <end position="161"/>
    </location>
</feature>
<feature type="transmembrane region" description="Helical" evidence="1">
    <location>
        <begin position="87"/>
        <end position="105"/>
    </location>
</feature>
<reference evidence="2 3" key="1">
    <citation type="journal article" date="2019" name="Int. J. Syst. Evol. Microbiol.">
        <title>The Global Catalogue of Microorganisms (GCM) 10K type strain sequencing project: providing services to taxonomists for standard genome sequencing and annotation.</title>
        <authorList>
            <consortium name="The Broad Institute Genomics Platform"/>
            <consortium name="The Broad Institute Genome Sequencing Center for Infectious Disease"/>
            <person name="Wu L."/>
            <person name="Ma J."/>
        </authorList>
    </citation>
    <scope>NUCLEOTIDE SEQUENCE [LARGE SCALE GENOMIC DNA]</scope>
    <source>
        <strain evidence="2 3">JCM 14331</strain>
    </source>
</reference>
<dbReference type="EMBL" id="BAAAEO010000003">
    <property type="protein sequence ID" value="GAA0555127.1"/>
    <property type="molecule type" value="Genomic_DNA"/>
</dbReference>
<accession>A0ABN1DY31</accession>
<keyword evidence="1" id="KW-1133">Transmembrane helix</keyword>
<organism evidence="2 3">
    <name type="scientific">Rheinheimera aquimaris</name>
    <dbReference type="NCBI Taxonomy" id="412437"/>
    <lineage>
        <taxon>Bacteria</taxon>
        <taxon>Pseudomonadati</taxon>
        <taxon>Pseudomonadota</taxon>
        <taxon>Gammaproteobacteria</taxon>
        <taxon>Chromatiales</taxon>
        <taxon>Chromatiaceae</taxon>
        <taxon>Rheinheimera</taxon>
    </lineage>
</organism>